<feature type="region of interest" description="Disordered" evidence="1">
    <location>
        <begin position="1"/>
        <end position="21"/>
    </location>
</feature>
<keyword evidence="4" id="KW-1185">Reference proteome</keyword>
<dbReference type="AlphaFoldDB" id="A0A7X0FDS6"/>
<protein>
    <submittedName>
        <fullName evidence="3">Uncharacterized protein</fullName>
    </submittedName>
</protein>
<dbReference type="Proteomes" id="UP000536262">
    <property type="component" value="Unassembled WGS sequence"/>
</dbReference>
<accession>A0A7X0FDS6</accession>
<gene>
    <name evidence="3" type="ORF">GGR00_005675</name>
</gene>
<dbReference type="RefSeq" id="WP_184702770.1">
    <property type="nucleotide sequence ID" value="NZ_BAABEG010000001.1"/>
</dbReference>
<keyword evidence="2" id="KW-1133">Transmembrane helix</keyword>
<evidence type="ECO:0000256" key="1">
    <source>
        <dbReference type="SAM" id="MobiDB-lite"/>
    </source>
</evidence>
<name>A0A7X0FDS6_9HYPH</name>
<evidence type="ECO:0000313" key="4">
    <source>
        <dbReference type="Proteomes" id="UP000536262"/>
    </source>
</evidence>
<keyword evidence="2" id="KW-0812">Transmembrane</keyword>
<proteinExistence type="predicted"/>
<reference evidence="3 4" key="1">
    <citation type="submission" date="2020-08" db="EMBL/GenBank/DDBJ databases">
        <title>Genomic Encyclopedia of Type Strains, Phase IV (KMG-IV): sequencing the most valuable type-strain genomes for metagenomic binning, comparative biology and taxonomic classification.</title>
        <authorList>
            <person name="Goeker M."/>
        </authorList>
    </citation>
    <scope>NUCLEOTIDE SEQUENCE [LARGE SCALE GENOMIC DNA]</scope>
    <source>
        <strain evidence="3 4">DSM 7051</strain>
    </source>
</reference>
<sequence>MTGAGQFHPSDNSGPAQAGPNGLAAFFSRRWHGEMPLGQLFWRDMVTVGSLINVATTIVALAILAAKASALLAVAVHLLPLPYNLFLYGSVLRTADVSGGHNTNTVKLGATAWIILASLL</sequence>
<keyword evidence="2" id="KW-0472">Membrane</keyword>
<evidence type="ECO:0000256" key="2">
    <source>
        <dbReference type="SAM" id="Phobius"/>
    </source>
</evidence>
<organism evidence="3 4">
    <name type="scientific">Aminobacter aganoensis</name>
    <dbReference type="NCBI Taxonomy" id="83264"/>
    <lineage>
        <taxon>Bacteria</taxon>
        <taxon>Pseudomonadati</taxon>
        <taxon>Pseudomonadota</taxon>
        <taxon>Alphaproteobacteria</taxon>
        <taxon>Hyphomicrobiales</taxon>
        <taxon>Phyllobacteriaceae</taxon>
        <taxon>Aminobacter</taxon>
    </lineage>
</organism>
<feature type="transmembrane region" description="Helical" evidence="2">
    <location>
        <begin position="45"/>
        <end position="64"/>
    </location>
</feature>
<evidence type="ECO:0000313" key="3">
    <source>
        <dbReference type="EMBL" id="MBB6357851.1"/>
    </source>
</evidence>
<comment type="caution">
    <text evidence="3">The sequence shown here is derived from an EMBL/GenBank/DDBJ whole genome shotgun (WGS) entry which is preliminary data.</text>
</comment>
<feature type="transmembrane region" description="Helical" evidence="2">
    <location>
        <begin position="71"/>
        <end position="91"/>
    </location>
</feature>
<dbReference type="EMBL" id="JACHOU010000034">
    <property type="protein sequence ID" value="MBB6357851.1"/>
    <property type="molecule type" value="Genomic_DNA"/>
</dbReference>